<protein>
    <submittedName>
        <fullName evidence="6">AcrR family transcriptional regulator</fullName>
    </submittedName>
</protein>
<evidence type="ECO:0000313" key="7">
    <source>
        <dbReference type="EMBL" id="MBB4410562.1"/>
    </source>
</evidence>
<keyword evidence="3" id="KW-0804">Transcription</keyword>
<evidence type="ECO:0000259" key="5">
    <source>
        <dbReference type="PROSITE" id="PS50977"/>
    </source>
</evidence>
<dbReference type="PANTHER" id="PTHR47506">
    <property type="entry name" value="TRANSCRIPTIONAL REGULATORY PROTEIN"/>
    <property type="match status" value="1"/>
</dbReference>
<dbReference type="Pfam" id="PF00440">
    <property type="entry name" value="TetR_N"/>
    <property type="match status" value="1"/>
</dbReference>
<dbReference type="EMBL" id="JACIHM010000001">
    <property type="protein sequence ID" value="MBB4445250.1"/>
    <property type="molecule type" value="Genomic_DNA"/>
</dbReference>
<dbReference type="EMBL" id="JACIGW010000001">
    <property type="protein sequence ID" value="MBB4347044.1"/>
    <property type="molecule type" value="Genomic_DNA"/>
</dbReference>
<keyword evidence="2 4" id="KW-0238">DNA-binding</keyword>
<sequence length="238" mass="26937">MSRKTEDLAGQGLDGAKTVPPVQFSYARVPKKGEATRERILEVAQISVLSKGFAATSIEEVIAEAGITKSGFFYHFHDKNELAREMLRRYVTENDRLFDDIFDRGRELADDPLQAFLIGLKLLSELARDLPGVHPGCIIASICYQERLFDREIHMLNASSVASWNRRFLGYLEEIAAVHPPQEPIELKDLANMLSCTFDGAIIMSKVLNDPTHLERQILSYRTFIKLLFSQQQPDRPA</sequence>
<dbReference type="SUPFAM" id="SSF48498">
    <property type="entry name" value="Tetracyclin repressor-like, C-terminal domain"/>
    <property type="match status" value="1"/>
</dbReference>
<evidence type="ECO:0000313" key="8">
    <source>
        <dbReference type="EMBL" id="MBB4445250.1"/>
    </source>
</evidence>
<dbReference type="InterPro" id="IPR036271">
    <property type="entry name" value="Tet_transcr_reg_TetR-rel_C_sf"/>
</dbReference>
<evidence type="ECO:0000256" key="3">
    <source>
        <dbReference type="ARBA" id="ARBA00023163"/>
    </source>
</evidence>
<dbReference type="PROSITE" id="PS50977">
    <property type="entry name" value="HTH_TETR_2"/>
    <property type="match status" value="1"/>
</dbReference>
<feature type="DNA-binding region" description="H-T-H motif" evidence="4">
    <location>
        <begin position="57"/>
        <end position="76"/>
    </location>
</feature>
<dbReference type="Proteomes" id="UP000576087">
    <property type="component" value="Unassembled WGS sequence"/>
</dbReference>
<dbReference type="SUPFAM" id="SSF46689">
    <property type="entry name" value="Homeodomain-like"/>
    <property type="match status" value="1"/>
</dbReference>
<dbReference type="InterPro" id="IPR001647">
    <property type="entry name" value="HTH_TetR"/>
</dbReference>
<reference evidence="9 10" key="1">
    <citation type="submission" date="2020-08" db="EMBL/GenBank/DDBJ databases">
        <title>Genomic Encyclopedia of Type Strains, Phase IV (KMG-V): Genome sequencing to study the core and pangenomes of soil and plant-associated prokaryotes.</title>
        <authorList>
            <person name="Whitman W."/>
        </authorList>
    </citation>
    <scope>NUCLEOTIDE SEQUENCE [LARGE SCALE GENOMIC DNA]</scope>
    <source>
        <strain evidence="7 10">SEMIA 444</strain>
        <strain evidence="6 9">SEMIA 448</strain>
        <strain evidence="8 11">SEMIA 452</strain>
    </source>
</reference>
<comment type="caution">
    <text evidence="6">The sequence shown here is derived from an EMBL/GenBank/DDBJ whole genome shotgun (WGS) entry which is preliminary data.</text>
</comment>
<keyword evidence="10" id="KW-1185">Reference proteome</keyword>
<dbReference type="AlphaFoldDB" id="A0A7W6WMQ9"/>
<feature type="domain" description="HTH tetR-type" evidence="5">
    <location>
        <begin position="34"/>
        <end position="94"/>
    </location>
</feature>
<dbReference type="GO" id="GO:0003677">
    <property type="term" value="F:DNA binding"/>
    <property type="evidence" value="ECO:0007669"/>
    <property type="project" value="UniProtKB-UniRule"/>
</dbReference>
<name>A0A7W6WMQ9_9HYPH</name>
<dbReference type="Proteomes" id="UP000524535">
    <property type="component" value="Unassembled WGS sequence"/>
</dbReference>
<evidence type="ECO:0000256" key="1">
    <source>
        <dbReference type="ARBA" id="ARBA00023015"/>
    </source>
</evidence>
<evidence type="ECO:0000313" key="10">
    <source>
        <dbReference type="Proteomes" id="UP000524535"/>
    </source>
</evidence>
<dbReference type="PANTHER" id="PTHR47506:SF6">
    <property type="entry name" value="HTH-TYPE TRANSCRIPTIONAL REPRESSOR NEMR"/>
    <property type="match status" value="1"/>
</dbReference>
<evidence type="ECO:0000256" key="2">
    <source>
        <dbReference type="ARBA" id="ARBA00023125"/>
    </source>
</evidence>
<dbReference type="Proteomes" id="UP000520770">
    <property type="component" value="Unassembled WGS sequence"/>
</dbReference>
<evidence type="ECO:0000313" key="9">
    <source>
        <dbReference type="Proteomes" id="UP000520770"/>
    </source>
</evidence>
<dbReference type="InterPro" id="IPR009057">
    <property type="entry name" value="Homeodomain-like_sf"/>
</dbReference>
<dbReference type="RefSeq" id="WP_183821287.1">
    <property type="nucleotide sequence ID" value="NZ_JACIGW010000001.1"/>
</dbReference>
<evidence type="ECO:0000313" key="11">
    <source>
        <dbReference type="Proteomes" id="UP000576087"/>
    </source>
</evidence>
<accession>A0A7W6WMQ9</accession>
<dbReference type="Gene3D" id="1.10.357.10">
    <property type="entry name" value="Tetracycline Repressor, domain 2"/>
    <property type="match status" value="1"/>
</dbReference>
<organism evidence="6 9">
    <name type="scientific">Aliirhizobium cellulosilyticum</name>
    <dbReference type="NCBI Taxonomy" id="393664"/>
    <lineage>
        <taxon>Bacteria</taxon>
        <taxon>Pseudomonadati</taxon>
        <taxon>Pseudomonadota</taxon>
        <taxon>Alphaproteobacteria</taxon>
        <taxon>Hyphomicrobiales</taxon>
        <taxon>Rhizobiaceae</taxon>
        <taxon>Aliirhizobium</taxon>
    </lineage>
</organism>
<dbReference type="EMBL" id="JACIGY010000001">
    <property type="protein sequence ID" value="MBB4410562.1"/>
    <property type="molecule type" value="Genomic_DNA"/>
</dbReference>
<proteinExistence type="predicted"/>
<evidence type="ECO:0000313" key="6">
    <source>
        <dbReference type="EMBL" id="MBB4347044.1"/>
    </source>
</evidence>
<evidence type="ECO:0000256" key="4">
    <source>
        <dbReference type="PROSITE-ProRule" id="PRU00335"/>
    </source>
</evidence>
<keyword evidence="1" id="KW-0805">Transcription regulation</keyword>
<gene>
    <name evidence="7" type="ORF">GGE31_001033</name>
    <name evidence="6" type="ORF">GGE33_000752</name>
    <name evidence="8" type="ORF">GGE35_001032</name>
</gene>